<dbReference type="InterPro" id="IPR055438">
    <property type="entry name" value="AstE_AspA_cat"/>
</dbReference>
<protein>
    <submittedName>
        <fullName evidence="6">Succinylglutamate desuccinylase/aspartoacylase family protein</fullName>
    </submittedName>
</protein>
<dbReference type="InterPro" id="IPR053138">
    <property type="entry name" value="N-alpha-Ac-DABA_deacetylase"/>
</dbReference>
<feature type="domain" description="Succinylglutamate desuccinylase/Aspartoacylase catalytic" evidence="5">
    <location>
        <begin position="35"/>
        <end position="210"/>
    </location>
</feature>
<keyword evidence="7" id="KW-1185">Reference proteome</keyword>
<evidence type="ECO:0000256" key="3">
    <source>
        <dbReference type="ARBA" id="ARBA00022801"/>
    </source>
</evidence>
<keyword evidence="3" id="KW-0378">Hydrolase</keyword>
<reference evidence="6 7" key="1">
    <citation type="submission" date="2020-12" db="EMBL/GenBank/DDBJ databases">
        <title>Microbacterium sp. HY060.</title>
        <authorList>
            <person name="Zhou J."/>
        </authorList>
    </citation>
    <scope>NUCLEOTIDE SEQUENCE [LARGE SCALE GENOMIC DNA]</scope>
    <source>
        <strain evidence="6 7">HY60</strain>
    </source>
</reference>
<name>A0ABX6YH72_9MICO</name>
<sequence>MGTKASRALDYKHITTMPTGADISLAIHTITGSEPGPRFLIFGGIHGDEATAVEAVRRIVDAVDENELTGTLVAVPVSNPYAYESMTRHTTQDGLNLNRIFPGDAGGSLTEQLAAALVEIQEGADYFIDFHSSGLYSTVDYAYVHSGAEVLAKNYGTSLLYHHDPYTGSSAEMMLSAGKPAMVSELGGGGQLTTDFLDRSVAGTLNVLRAVGMLPGEPVDPPTQKVMTTLVTLRPTKGGAVISEFGPETLGSVVPGGTVLGRVVNPHTFEVVEELVAPFDETIIVLTREEYTRCAPGDYGFMVGDNGTVTTIDEL</sequence>
<evidence type="ECO:0000256" key="1">
    <source>
        <dbReference type="ARBA" id="ARBA00001947"/>
    </source>
</evidence>
<dbReference type="SUPFAM" id="SSF53187">
    <property type="entry name" value="Zn-dependent exopeptidases"/>
    <property type="match status" value="1"/>
</dbReference>
<keyword evidence="4" id="KW-0862">Zinc</keyword>
<accession>A0ABX6YH72</accession>
<dbReference type="InterPro" id="IPR043795">
    <property type="entry name" value="N-alpha-Ac-DABA-like"/>
</dbReference>
<evidence type="ECO:0000256" key="2">
    <source>
        <dbReference type="ARBA" id="ARBA00022723"/>
    </source>
</evidence>
<organism evidence="6 7">
    <name type="scientific">Paramicrobacterium chengjingii</name>
    <dbReference type="NCBI Taxonomy" id="2769067"/>
    <lineage>
        <taxon>Bacteria</taxon>
        <taxon>Bacillati</taxon>
        <taxon>Actinomycetota</taxon>
        <taxon>Actinomycetes</taxon>
        <taxon>Micrococcales</taxon>
        <taxon>Microbacteriaceae</taxon>
        <taxon>Paramicrobacterium</taxon>
    </lineage>
</organism>
<dbReference type="Gene3D" id="3.40.630.10">
    <property type="entry name" value="Zn peptidases"/>
    <property type="match status" value="1"/>
</dbReference>
<dbReference type="PANTHER" id="PTHR37326:SF1">
    <property type="entry name" value="BLL3975 PROTEIN"/>
    <property type="match status" value="1"/>
</dbReference>
<dbReference type="Pfam" id="PF24827">
    <property type="entry name" value="AstE_AspA_cat"/>
    <property type="match status" value="1"/>
</dbReference>
<dbReference type="Proteomes" id="UP000662814">
    <property type="component" value="Chromosome"/>
</dbReference>
<evidence type="ECO:0000313" key="6">
    <source>
        <dbReference type="EMBL" id="QPZ38138.1"/>
    </source>
</evidence>
<comment type="cofactor">
    <cofactor evidence="1">
        <name>Zn(2+)</name>
        <dbReference type="ChEBI" id="CHEBI:29105"/>
    </cofactor>
</comment>
<dbReference type="PANTHER" id="PTHR37326">
    <property type="entry name" value="BLL3975 PROTEIN"/>
    <property type="match status" value="1"/>
</dbReference>
<dbReference type="EMBL" id="CP061169">
    <property type="protein sequence ID" value="QPZ38138.1"/>
    <property type="molecule type" value="Genomic_DNA"/>
</dbReference>
<evidence type="ECO:0000256" key="4">
    <source>
        <dbReference type="ARBA" id="ARBA00022833"/>
    </source>
</evidence>
<keyword evidence="2" id="KW-0479">Metal-binding</keyword>
<dbReference type="PIRSF" id="PIRSF039012">
    <property type="entry name" value="ASP"/>
    <property type="match status" value="1"/>
</dbReference>
<proteinExistence type="predicted"/>
<evidence type="ECO:0000313" key="7">
    <source>
        <dbReference type="Proteomes" id="UP000662814"/>
    </source>
</evidence>
<dbReference type="RefSeq" id="WP_166987353.1">
    <property type="nucleotide sequence ID" value="NZ_CP061169.1"/>
</dbReference>
<evidence type="ECO:0000259" key="5">
    <source>
        <dbReference type="Pfam" id="PF24827"/>
    </source>
</evidence>
<gene>
    <name evidence="6" type="ORF">HCR76_15320</name>
</gene>